<dbReference type="AlphaFoldDB" id="M5RC78"/>
<protein>
    <submittedName>
        <fullName evidence="1">Uncharacterized protein</fullName>
    </submittedName>
</protein>
<dbReference type="Proteomes" id="UP000011991">
    <property type="component" value="Unassembled WGS sequence"/>
</dbReference>
<organism evidence="1 2">
    <name type="scientific">Rhodopirellula maiorica SM1</name>
    <dbReference type="NCBI Taxonomy" id="1265738"/>
    <lineage>
        <taxon>Bacteria</taxon>
        <taxon>Pseudomonadati</taxon>
        <taxon>Planctomycetota</taxon>
        <taxon>Planctomycetia</taxon>
        <taxon>Pirellulales</taxon>
        <taxon>Pirellulaceae</taxon>
        <taxon>Novipirellula</taxon>
    </lineage>
</organism>
<dbReference type="EMBL" id="ANOG01000927">
    <property type="protein sequence ID" value="EMI16671.1"/>
    <property type="molecule type" value="Genomic_DNA"/>
</dbReference>
<dbReference type="PATRIC" id="fig|1265738.3.peg.6391"/>
<evidence type="ECO:0000313" key="1">
    <source>
        <dbReference type="EMBL" id="EMI16671.1"/>
    </source>
</evidence>
<sequence length="50" mass="5954">MVINYEITVRVSSLTANGERFMPWSTIKMEDDRRLANQNNRWLLTVPLSW</sequence>
<comment type="caution">
    <text evidence="1">The sequence shown here is derived from an EMBL/GenBank/DDBJ whole genome shotgun (WGS) entry which is preliminary data.</text>
</comment>
<reference evidence="1 2" key="1">
    <citation type="journal article" date="2013" name="Mar. Genomics">
        <title>Expression of sulfatases in Rhodopirellula baltica and the diversity of sulfatases in the genus Rhodopirellula.</title>
        <authorList>
            <person name="Wegner C.E."/>
            <person name="Richter-Heitmann T."/>
            <person name="Klindworth A."/>
            <person name="Klockow C."/>
            <person name="Richter M."/>
            <person name="Achstetter T."/>
            <person name="Glockner F.O."/>
            <person name="Harder J."/>
        </authorList>
    </citation>
    <scope>NUCLEOTIDE SEQUENCE [LARGE SCALE GENOMIC DNA]</scope>
    <source>
        <strain evidence="1 2">SM1</strain>
    </source>
</reference>
<accession>M5RC78</accession>
<proteinExistence type="predicted"/>
<evidence type="ECO:0000313" key="2">
    <source>
        <dbReference type="Proteomes" id="UP000011991"/>
    </source>
</evidence>
<name>M5RC78_9BACT</name>
<keyword evidence="2" id="KW-1185">Reference proteome</keyword>
<gene>
    <name evidence="1" type="ORF">RMSM_06410</name>
</gene>